<dbReference type="Pfam" id="PF08002">
    <property type="entry name" value="DUF1697"/>
    <property type="match status" value="1"/>
</dbReference>
<keyword evidence="2" id="KW-1185">Reference proteome</keyword>
<dbReference type="SUPFAM" id="SSF160379">
    <property type="entry name" value="SP0830-like"/>
    <property type="match status" value="1"/>
</dbReference>
<dbReference type="PIRSF" id="PIRSF008502">
    <property type="entry name" value="UCP008502"/>
    <property type="match status" value="1"/>
</dbReference>
<protein>
    <recommendedName>
        <fullName evidence="3">DUF1697 domain-containing protein</fullName>
    </recommendedName>
</protein>
<dbReference type="Gene3D" id="3.30.70.1280">
    <property type="entry name" value="SP0830-like domains"/>
    <property type="match status" value="1"/>
</dbReference>
<comment type="caution">
    <text evidence="1">The sequence shown here is derived from an EMBL/GenBank/DDBJ whole genome shotgun (WGS) entry which is preliminary data.</text>
</comment>
<evidence type="ECO:0008006" key="3">
    <source>
        <dbReference type="Google" id="ProtNLM"/>
    </source>
</evidence>
<dbReference type="InterPro" id="IPR012545">
    <property type="entry name" value="DUF1697"/>
</dbReference>
<dbReference type="OrthoDB" id="9806494at2"/>
<evidence type="ECO:0000313" key="1">
    <source>
        <dbReference type="EMBL" id="OWQ94680.1"/>
    </source>
</evidence>
<evidence type="ECO:0000313" key="2">
    <source>
        <dbReference type="Proteomes" id="UP000197361"/>
    </source>
</evidence>
<accession>A0A246JPB7</accession>
<proteinExistence type="predicted"/>
<dbReference type="RefSeq" id="WP_088442709.1">
    <property type="nucleotide sequence ID" value="NZ_BMMC01000008.1"/>
</dbReference>
<name>A0A246JPB7_9SPHN</name>
<dbReference type="Proteomes" id="UP000197361">
    <property type="component" value="Unassembled WGS sequence"/>
</dbReference>
<gene>
    <name evidence="1" type="ORF">CDQ92_16550</name>
</gene>
<dbReference type="EMBL" id="NISK01000004">
    <property type="protein sequence ID" value="OWQ94680.1"/>
    <property type="molecule type" value="Genomic_DNA"/>
</dbReference>
<dbReference type="PANTHER" id="PTHR36439:SF1">
    <property type="entry name" value="DUF1697 DOMAIN-CONTAINING PROTEIN"/>
    <property type="match status" value="1"/>
</dbReference>
<sequence>MARYVALFGSINVGGNRLTMADLRAAFAAEGFADVETVVASGNVIFSHPARPTRGLEEKLTLMVDDRFDMQCAALVRDRDELAAAIVDNPFAGTNEDKFVHTMFLDGQPTQAQFDALAADKWIKPNERLALGDRALYIDYGDGVGESKLTARLIERRLEHKGTARNLRSIARIVAKLDELEMGAA</sequence>
<reference evidence="1 2" key="1">
    <citation type="journal article" date="2010" name="Int. J. Syst. Evol. Microbiol.">
        <title>Sphingopyxis bauzanensis sp. nov., a psychrophilic bacterium isolated from soil.</title>
        <authorList>
            <person name="Zhang D.C."/>
            <person name="Liu H.C."/>
            <person name="Xin Y.H."/>
            <person name="Zhou Y.G."/>
            <person name="Schinner F."/>
            <person name="Margesin R."/>
        </authorList>
    </citation>
    <scope>NUCLEOTIDE SEQUENCE [LARGE SCALE GENOMIC DNA]</scope>
    <source>
        <strain evidence="1 2">DSM 22271</strain>
    </source>
</reference>
<dbReference type="PANTHER" id="PTHR36439">
    <property type="entry name" value="BLL4334 PROTEIN"/>
    <property type="match status" value="1"/>
</dbReference>
<organism evidence="1 2">
    <name type="scientific">Sphingopyxis bauzanensis</name>
    <dbReference type="NCBI Taxonomy" id="651663"/>
    <lineage>
        <taxon>Bacteria</taxon>
        <taxon>Pseudomonadati</taxon>
        <taxon>Pseudomonadota</taxon>
        <taxon>Alphaproteobacteria</taxon>
        <taxon>Sphingomonadales</taxon>
        <taxon>Sphingomonadaceae</taxon>
        <taxon>Sphingopyxis</taxon>
    </lineage>
</organism>
<dbReference type="AlphaFoldDB" id="A0A246JPB7"/>